<accession>A0ABW4ZXF8</accession>
<evidence type="ECO:0000313" key="2">
    <source>
        <dbReference type="Proteomes" id="UP001597343"/>
    </source>
</evidence>
<evidence type="ECO:0000313" key="1">
    <source>
        <dbReference type="EMBL" id="MFD2170602.1"/>
    </source>
</evidence>
<dbReference type="RefSeq" id="WP_386046665.1">
    <property type="nucleotide sequence ID" value="NZ_JBHUIO010000005.1"/>
</dbReference>
<dbReference type="EMBL" id="JBHUIO010000005">
    <property type="protein sequence ID" value="MFD2170602.1"/>
    <property type="molecule type" value="Genomic_DNA"/>
</dbReference>
<organism evidence="1 2">
    <name type="scientific">Tumebacillus lipolyticus</name>
    <dbReference type="NCBI Taxonomy" id="1280370"/>
    <lineage>
        <taxon>Bacteria</taxon>
        <taxon>Bacillati</taxon>
        <taxon>Bacillota</taxon>
        <taxon>Bacilli</taxon>
        <taxon>Bacillales</taxon>
        <taxon>Alicyclobacillaceae</taxon>
        <taxon>Tumebacillus</taxon>
    </lineage>
</organism>
<gene>
    <name evidence="1" type="ORF">ACFSOY_11375</name>
</gene>
<comment type="caution">
    <text evidence="1">The sequence shown here is derived from an EMBL/GenBank/DDBJ whole genome shotgun (WGS) entry which is preliminary data.</text>
</comment>
<proteinExistence type="predicted"/>
<name>A0ABW4ZXF8_9BACL</name>
<dbReference type="Proteomes" id="UP001597343">
    <property type="component" value="Unassembled WGS sequence"/>
</dbReference>
<sequence length="44" mass="4811">MENKKELSLEELQEMVAPGFFEAGSNGEITDGVLGSLLRSRVDN</sequence>
<keyword evidence="2" id="KW-1185">Reference proteome</keyword>
<reference evidence="2" key="1">
    <citation type="journal article" date="2019" name="Int. J. Syst. Evol. Microbiol.">
        <title>The Global Catalogue of Microorganisms (GCM) 10K type strain sequencing project: providing services to taxonomists for standard genome sequencing and annotation.</title>
        <authorList>
            <consortium name="The Broad Institute Genomics Platform"/>
            <consortium name="The Broad Institute Genome Sequencing Center for Infectious Disease"/>
            <person name="Wu L."/>
            <person name="Ma J."/>
        </authorList>
    </citation>
    <scope>NUCLEOTIDE SEQUENCE [LARGE SCALE GENOMIC DNA]</scope>
    <source>
        <strain evidence="2">CGMCC 1.13574</strain>
    </source>
</reference>
<protein>
    <submittedName>
        <fullName evidence="1">Uncharacterized protein</fullName>
    </submittedName>
</protein>